<reference evidence="4" key="1">
    <citation type="submission" date="2024-04" db="EMBL/GenBank/DDBJ databases">
        <title>Phylogenomic analyses of a clade within the roseobacter group suggest taxonomic reassignments of species of the genera Aestuariivita, Citreicella, Loktanella, Nautella, Pelagibaca, Ruegeria, Thalassobius, Thiobacimonas and Tropicibacter, and the proposal o.</title>
        <authorList>
            <person name="Jeon C.O."/>
        </authorList>
    </citation>
    <scope>NUCLEOTIDE SEQUENCE [LARGE SCALE GENOMIC DNA]</scope>
    <source>
        <strain evidence="4">SS1-5</strain>
    </source>
</reference>
<dbReference type="AlphaFoldDB" id="A0AAN0MC15"/>
<feature type="signal peptide" evidence="2">
    <location>
        <begin position="1"/>
        <end position="20"/>
    </location>
</feature>
<gene>
    <name evidence="3" type="ORF">AABB31_05230</name>
</gene>
<feature type="chain" id="PRO_5042940686" description="Ferrochelatase" evidence="2">
    <location>
        <begin position="21"/>
        <end position="73"/>
    </location>
</feature>
<accession>A0AAN0MC15</accession>
<organism evidence="3 4">
    <name type="scientific">Yoonia rhodophyticola</name>
    <dbReference type="NCBI Taxonomy" id="3137370"/>
    <lineage>
        <taxon>Bacteria</taxon>
        <taxon>Pseudomonadati</taxon>
        <taxon>Pseudomonadota</taxon>
        <taxon>Alphaproteobacteria</taxon>
        <taxon>Rhodobacterales</taxon>
        <taxon>Paracoccaceae</taxon>
        <taxon>Yoonia</taxon>
    </lineage>
</organism>
<dbReference type="Proteomes" id="UP001470809">
    <property type="component" value="Chromosome"/>
</dbReference>
<sequence>MKTLVALSLAGMMAASGAFAQPVGSAPDPATSLQLGALGTSGTVAAIAAVVVVGAIVASGGDDDDTSGTSGTE</sequence>
<keyword evidence="4" id="KW-1185">Reference proteome</keyword>
<dbReference type="RefSeq" id="WP_342077612.1">
    <property type="nucleotide sequence ID" value="NZ_CP151767.2"/>
</dbReference>
<keyword evidence="1" id="KW-0812">Transmembrane</keyword>
<dbReference type="KEGG" id="yrh:AABB31_05230"/>
<reference evidence="3 4" key="2">
    <citation type="submission" date="2024-08" db="EMBL/GenBank/DDBJ databases">
        <title>Phylogenomic analyses of a clade within the roseobacter group suggest taxonomic reassignments of species of the genera Aestuariivita, Citreicella, Loktanella, Nautella, Pelagibaca, Ruegeria, Thalassobius, Thiobacimonas and Tropicibacter, and the proposal o.</title>
        <authorList>
            <person name="Jeon C.O."/>
        </authorList>
    </citation>
    <scope>NUCLEOTIDE SEQUENCE [LARGE SCALE GENOMIC DNA]</scope>
    <source>
        <strain evidence="3 4">SS1-5</strain>
    </source>
</reference>
<evidence type="ECO:0000256" key="2">
    <source>
        <dbReference type="SAM" id="SignalP"/>
    </source>
</evidence>
<evidence type="ECO:0000256" key="1">
    <source>
        <dbReference type="SAM" id="Phobius"/>
    </source>
</evidence>
<keyword evidence="1" id="KW-0472">Membrane</keyword>
<evidence type="ECO:0008006" key="5">
    <source>
        <dbReference type="Google" id="ProtNLM"/>
    </source>
</evidence>
<evidence type="ECO:0000313" key="4">
    <source>
        <dbReference type="Proteomes" id="UP001470809"/>
    </source>
</evidence>
<dbReference type="EMBL" id="CP151767">
    <property type="protein sequence ID" value="WZU68323.1"/>
    <property type="molecule type" value="Genomic_DNA"/>
</dbReference>
<feature type="transmembrane region" description="Helical" evidence="1">
    <location>
        <begin position="36"/>
        <end position="58"/>
    </location>
</feature>
<keyword evidence="2" id="KW-0732">Signal</keyword>
<evidence type="ECO:0000313" key="3">
    <source>
        <dbReference type="EMBL" id="WZU68323.1"/>
    </source>
</evidence>
<protein>
    <recommendedName>
        <fullName evidence="5">Ferrochelatase</fullName>
    </recommendedName>
</protein>
<name>A0AAN0MC15_9RHOB</name>
<keyword evidence="1" id="KW-1133">Transmembrane helix</keyword>
<proteinExistence type="predicted"/>